<organism evidence="1 2">
    <name type="scientific">Candidatus Amunia macphersoniae</name>
    <dbReference type="NCBI Taxonomy" id="3127014"/>
    <lineage>
        <taxon>Bacteria</taxon>
        <taxon>Bacillati</taxon>
        <taxon>Candidatus Dormiibacterota</taxon>
        <taxon>Candidatus Dormibacteria</taxon>
        <taxon>Candidatus Aeolococcales</taxon>
        <taxon>Candidatus Aeolococcaceae</taxon>
        <taxon>Candidatus Amunia</taxon>
    </lineage>
</organism>
<gene>
    <name evidence="1" type="ORF">JF887_07635</name>
</gene>
<evidence type="ECO:0000313" key="1">
    <source>
        <dbReference type="EMBL" id="MBJ7609288.1"/>
    </source>
</evidence>
<evidence type="ECO:0000313" key="2">
    <source>
        <dbReference type="Proteomes" id="UP000614410"/>
    </source>
</evidence>
<dbReference type="Proteomes" id="UP000614410">
    <property type="component" value="Unassembled WGS sequence"/>
</dbReference>
<accession>A0A934KM02</accession>
<comment type="caution">
    <text evidence="1">The sequence shown here is derived from an EMBL/GenBank/DDBJ whole genome shotgun (WGS) entry which is preliminary data.</text>
</comment>
<reference evidence="1 2" key="1">
    <citation type="submission" date="2020-10" db="EMBL/GenBank/DDBJ databases">
        <title>Ca. Dormibacterota MAGs.</title>
        <authorList>
            <person name="Montgomery K."/>
        </authorList>
    </citation>
    <scope>NUCLEOTIDE SEQUENCE [LARGE SCALE GENOMIC DNA]</scope>
    <source>
        <strain evidence="1">Mitchell_Peninsula_5</strain>
    </source>
</reference>
<name>A0A934KM02_9BACT</name>
<proteinExistence type="predicted"/>
<sequence length="104" mass="10887">MPAHQCRWSPIAAFAVNYIHSSPTALTSTGFGRASDGSPIVDVKLTTVGQVGTGPHPNWVGYLPKTFIKVPPNATAGSPSTSRTAPAVCAIRTRAWYAAPWAAP</sequence>
<dbReference type="EMBL" id="JAEKNN010000034">
    <property type="protein sequence ID" value="MBJ7609288.1"/>
    <property type="molecule type" value="Genomic_DNA"/>
</dbReference>
<dbReference type="AlphaFoldDB" id="A0A934KM02"/>
<protein>
    <submittedName>
        <fullName evidence="1">Uncharacterized protein</fullName>
    </submittedName>
</protein>